<dbReference type="OrthoDB" id="417877at2759"/>
<name>A0A9P4IA64_9PEZI</name>
<dbReference type="PANTHER" id="PTHR46720:SF3">
    <property type="entry name" value="FAD-BINDING DOMAIN-CONTAINING PROTEIN-RELATED"/>
    <property type="match status" value="1"/>
</dbReference>
<dbReference type="Gene3D" id="3.30.9.30">
    <property type="match status" value="1"/>
</dbReference>
<evidence type="ECO:0000256" key="1">
    <source>
        <dbReference type="ARBA" id="ARBA00022630"/>
    </source>
</evidence>
<keyword evidence="2" id="KW-0274">FAD</keyword>
<keyword evidence="3" id="KW-0560">Oxidoreductase</keyword>
<dbReference type="EMBL" id="ML978130">
    <property type="protein sequence ID" value="KAF2096288.1"/>
    <property type="molecule type" value="Genomic_DNA"/>
</dbReference>
<dbReference type="InterPro" id="IPR036188">
    <property type="entry name" value="FAD/NAD-bd_sf"/>
</dbReference>
<evidence type="ECO:0000256" key="2">
    <source>
        <dbReference type="ARBA" id="ARBA00022827"/>
    </source>
</evidence>
<dbReference type="Proteomes" id="UP000799772">
    <property type="component" value="Unassembled WGS sequence"/>
</dbReference>
<reference evidence="4" key="1">
    <citation type="journal article" date="2020" name="Stud. Mycol.">
        <title>101 Dothideomycetes genomes: a test case for predicting lifestyles and emergence of pathogens.</title>
        <authorList>
            <person name="Haridas S."/>
            <person name="Albert R."/>
            <person name="Binder M."/>
            <person name="Bloem J."/>
            <person name="Labutti K."/>
            <person name="Salamov A."/>
            <person name="Andreopoulos B."/>
            <person name="Baker S."/>
            <person name="Barry K."/>
            <person name="Bills G."/>
            <person name="Bluhm B."/>
            <person name="Cannon C."/>
            <person name="Castanera R."/>
            <person name="Culley D."/>
            <person name="Daum C."/>
            <person name="Ezra D."/>
            <person name="Gonzalez J."/>
            <person name="Henrissat B."/>
            <person name="Kuo A."/>
            <person name="Liang C."/>
            <person name="Lipzen A."/>
            <person name="Lutzoni F."/>
            <person name="Magnuson J."/>
            <person name="Mondo S."/>
            <person name="Nolan M."/>
            <person name="Ohm R."/>
            <person name="Pangilinan J."/>
            <person name="Park H.-J."/>
            <person name="Ramirez L."/>
            <person name="Alfaro M."/>
            <person name="Sun H."/>
            <person name="Tritt A."/>
            <person name="Yoshinaga Y."/>
            <person name="Zwiers L.-H."/>
            <person name="Turgeon B."/>
            <person name="Goodwin S."/>
            <person name="Spatafora J."/>
            <person name="Crous P."/>
            <person name="Grigoriev I."/>
        </authorList>
    </citation>
    <scope>NUCLEOTIDE SEQUENCE</scope>
    <source>
        <strain evidence="4">CBS 133067</strain>
    </source>
</reference>
<dbReference type="Gene3D" id="3.50.50.60">
    <property type="entry name" value="FAD/NAD(P)-binding domain"/>
    <property type="match status" value="3"/>
</dbReference>
<dbReference type="SUPFAM" id="SSF51905">
    <property type="entry name" value="FAD/NAD(P)-binding domain"/>
    <property type="match status" value="1"/>
</dbReference>
<dbReference type="AlphaFoldDB" id="A0A9P4IA64"/>
<evidence type="ECO:0000313" key="5">
    <source>
        <dbReference type="Proteomes" id="UP000799772"/>
    </source>
</evidence>
<accession>A0A9P4IA64</accession>
<protein>
    <submittedName>
        <fullName evidence="4">3-hydroxybenzoate 6-hydroxylase</fullName>
    </submittedName>
</protein>
<comment type="caution">
    <text evidence="4">The sequence shown here is derived from an EMBL/GenBank/DDBJ whole genome shotgun (WGS) entry which is preliminary data.</text>
</comment>
<dbReference type="PANTHER" id="PTHR46720">
    <property type="entry name" value="HYDROXYLASE, PUTATIVE (AFU_ORTHOLOGUE AFUA_3G01460)-RELATED"/>
    <property type="match status" value="1"/>
</dbReference>
<dbReference type="Pfam" id="PF13450">
    <property type="entry name" value="NAD_binding_8"/>
    <property type="match status" value="1"/>
</dbReference>
<sequence length="280" mass="30782">MPVRPLKVAIVGGGPGGLATSIALSKVPNVDVVIYEKAKILREVGAGIRRFTSVRIQRTKLQSTLLSHVKPGVLQLSKRLERIEDLGQHGVQLFFADGTTDIADLVIGADGIRSQYLPEIQTALKEIETGAWREFAAFSGPELSDLTAWGKIALVGDSSHALSGAFGSGAGFAMEDGWILAQALSYFRNDLVKALRLFNEIRLPYYRRMYAHLESEAKLRAARLEALELPSEEDRVRVKVIRGGKDMAWIYSNDIGNVWKETIEQSGSVQENGSHSLELH</sequence>
<keyword evidence="1" id="KW-0285">Flavoprotein</keyword>
<proteinExistence type="predicted"/>
<keyword evidence="5" id="KW-1185">Reference proteome</keyword>
<dbReference type="InterPro" id="IPR051104">
    <property type="entry name" value="FAD_monoxygenase"/>
</dbReference>
<dbReference type="GO" id="GO:0044550">
    <property type="term" value="P:secondary metabolite biosynthetic process"/>
    <property type="evidence" value="ECO:0007669"/>
    <property type="project" value="TreeGrafter"/>
</dbReference>
<dbReference type="GO" id="GO:0016491">
    <property type="term" value="F:oxidoreductase activity"/>
    <property type="evidence" value="ECO:0007669"/>
    <property type="project" value="UniProtKB-KW"/>
</dbReference>
<gene>
    <name evidence="4" type="ORF">NA57DRAFT_67783</name>
</gene>
<organism evidence="4 5">
    <name type="scientific">Rhizodiscina lignyota</name>
    <dbReference type="NCBI Taxonomy" id="1504668"/>
    <lineage>
        <taxon>Eukaryota</taxon>
        <taxon>Fungi</taxon>
        <taxon>Dikarya</taxon>
        <taxon>Ascomycota</taxon>
        <taxon>Pezizomycotina</taxon>
        <taxon>Dothideomycetes</taxon>
        <taxon>Pleosporomycetidae</taxon>
        <taxon>Aulographales</taxon>
        <taxon>Rhizodiscinaceae</taxon>
        <taxon>Rhizodiscina</taxon>
    </lineage>
</organism>
<evidence type="ECO:0000256" key="3">
    <source>
        <dbReference type="ARBA" id="ARBA00023002"/>
    </source>
</evidence>
<evidence type="ECO:0000313" key="4">
    <source>
        <dbReference type="EMBL" id="KAF2096288.1"/>
    </source>
</evidence>